<gene>
    <name evidence="3" type="ORF">SAMN02910451_00116</name>
</gene>
<feature type="region of interest" description="Disordered" evidence="1">
    <location>
        <begin position="174"/>
        <end position="274"/>
    </location>
</feature>
<sequence length="645" mass="73218">MRIRLRGKRKNGEKNDLIVKKNLIWMKEKSCKILRYATVFTILATTSMSLSGCDYDDIEAYYDLLEDIDTDKDIDISKILDENDISKEDLEDISDLLDQLEDSSDDSSNEGTTEDSSDGNSTDLNLDIDSNNADNNNGNGCNKRKKDCNNVCDNNTDCNKDKSCDKNTDCNKDKDGDQNTDCNKNKDTGDNQNTDCNKDKNTGDDQKKDTDCDPNKESTEDTDSQKDSETDKEADKEKDTDSANKEDSSEKPDDSKGKVTDQNGGEPLPDDGRAKMDAAYEGSYRGFDDDYARRNREAAGITDASIDELKKQQEGYYAYSRLSDAGKTLYVELLQIINKEANEIFVSTRDPNAIQLAFDYLMMDHPEIFWVNGYRYVKHFTNNGGIDKLAFTGVYTYDLNEVANRQAKMQQYIDTCLAGAPSTDDEYFVIKYIYDYLIANTEYDLRAPDNQNICSVFLNRKTVCSGYARATQYLLNKLGIKCTYVTGMADNGSGSSGLHAWNLVRCNGDYYYMDTTWGDTGVTTRDGKPRINYDYLCTTEAAMSVNHKLSDRIDYPECTSTKDSYYVREKRYMESPNLTQMEEIFAQEYESGNDNVTVKCESKDTYNSLYEQLIKDGAVYDYLQGDKKFSYTLFEDSNTIAIWLN</sequence>
<dbReference type="InterPro" id="IPR038765">
    <property type="entry name" value="Papain-like_cys_pep_sf"/>
</dbReference>
<feature type="compositionally biased region" description="Basic and acidic residues" evidence="1">
    <location>
        <begin position="174"/>
        <end position="189"/>
    </location>
</feature>
<dbReference type="RefSeq" id="WP_074460992.1">
    <property type="nucleotide sequence ID" value="NZ_FMUR01000003.1"/>
</dbReference>
<organism evidence="3 4">
    <name type="scientific">Butyrivibrio hungatei</name>
    <dbReference type="NCBI Taxonomy" id="185008"/>
    <lineage>
        <taxon>Bacteria</taxon>
        <taxon>Bacillati</taxon>
        <taxon>Bacillota</taxon>
        <taxon>Clostridia</taxon>
        <taxon>Lachnospirales</taxon>
        <taxon>Lachnospiraceae</taxon>
        <taxon>Butyrivibrio</taxon>
    </lineage>
</organism>
<proteinExistence type="predicted"/>
<feature type="compositionally biased region" description="Acidic residues" evidence="1">
    <location>
        <begin position="100"/>
        <end position="117"/>
    </location>
</feature>
<name>A0A1G5ACL1_9FIRM</name>
<reference evidence="4" key="1">
    <citation type="submission" date="2016-10" db="EMBL/GenBank/DDBJ databases">
        <authorList>
            <person name="Varghese N."/>
            <person name="Submissions S."/>
        </authorList>
    </citation>
    <scope>NUCLEOTIDE SEQUENCE [LARGE SCALE GENOMIC DNA]</scope>
    <source>
        <strain evidence="4">XBD2006</strain>
    </source>
</reference>
<keyword evidence="4" id="KW-1185">Reference proteome</keyword>
<dbReference type="SMART" id="SM00460">
    <property type="entry name" value="TGc"/>
    <property type="match status" value="1"/>
</dbReference>
<accession>A0A1G5ACL1</accession>
<dbReference type="EMBL" id="FMUR01000003">
    <property type="protein sequence ID" value="SCX75591.1"/>
    <property type="molecule type" value="Genomic_DNA"/>
</dbReference>
<evidence type="ECO:0000256" key="1">
    <source>
        <dbReference type="SAM" id="MobiDB-lite"/>
    </source>
</evidence>
<feature type="compositionally biased region" description="Basic and acidic residues" evidence="1">
    <location>
        <begin position="196"/>
        <end position="259"/>
    </location>
</feature>
<dbReference type="InterPro" id="IPR002931">
    <property type="entry name" value="Transglutaminase-like"/>
</dbReference>
<evidence type="ECO:0000259" key="2">
    <source>
        <dbReference type="SMART" id="SM00460"/>
    </source>
</evidence>
<dbReference type="Gene3D" id="3.10.620.30">
    <property type="match status" value="1"/>
</dbReference>
<dbReference type="AlphaFoldDB" id="A0A1G5ACL1"/>
<feature type="compositionally biased region" description="Low complexity" evidence="1">
    <location>
        <begin position="123"/>
        <end position="136"/>
    </location>
</feature>
<dbReference type="SUPFAM" id="SSF54001">
    <property type="entry name" value="Cysteine proteinases"/>
    <property type="match status" value="1"/>
</dbReference>
<dbReference type="InterPro" id="IPR052557">
    <property type="entry name" value="CAP/Cytokinesis_protein"/>
</dbReference>
<dbReference type="GO" id="GO:0005737">
    <property type="term" value="C:cytoplasm"/>
    <property type="evidence" value="ECO:0007669"/>
    <property type="project" value="TreeGrafter"/>
</dbReference>
<dbReference type="PANTHER" id="PTHR46333">
    <property type="entry name" value="CYTOKINESIS PROTEIN 3"/>
    <property type="match status" value="1"/>
</dbReference>
<protein>
    <submittedName>
        <fullName evidence="3">Transglutaminase-like superfamily protein</fullName>
    </submittedName>
</protein>
<evidence type="ECO:0000313" key="3">
    <source>
        <dbReference type="EMBL" id="SCX75591.1"/>
    </source>
</evidence>
<evidence type="ECO:0000313" key="4">
    <source>
        <dbReference type="Proteomes" id="UP000183047"/>
    </source>
</evidence>
<dbReference type="Pfam" id="PF01841">
    <property type="entry name" value="Transglut_core"/>
    <property type="match status" value="1"/>
</dbReference>
<dbReference type="Proteomes" id="UP000183047">
    <property type="component" value="Unassembled WGS sequence"/>
</dbReference>
<feature type="region of interest" description="Disordered" evidence="1">
    <location>
        <begin position="100"/>
        <end position="136"/>
    </location>
</feature>
<feature type="domain" description="Transglutaminase-like" evidence="2">
    <location>
        <begin position="456"/>
        <end position="517"/>
    </location>
</feature>
<dbReference type="PANTHER" id="PTHR46333:SF2">
    <property type="entry name" value="CYTOKINESIS PROTEIN 3"/>
    <property type="match status" value="1"/>
</dbReference>